<organism evidence="2 3">
    <name type="scientific">Funneliformis geosporum</name>
    <dbReference type="NCBI Taxonomy" id="1117311"/>
    <lineage>
        <taxon>Eukaryota</taxon>
        <taxon>Fungi</taxon>
        <taxon>Fungi incertae sedis</taxon>
        <taxon>Mucoromycota</taxon>
        <taxon>Glomeromycotina</taxon>
        <taxon>Glomeromycetes</taxon>
        <taxon>Glomerales</taxon>
        <taxon>Glomeraceae</taxon>
        <taxon>Funneliformis</taxon>
    </lineage>
</organism>
<feature type="region of interest" description="Disordered" evidence="1">
    <location>
        <begin position="20"/>
        <end position="40"/>
    </location>
</feature>
<dbReference type="Proteomes" id="UP001153678">
    <property type="component" value="Unassembled WGS sequence"/>
</dbReference>
<comment type="caution">
    <text evidence="2">The sequence shown here is derived from an EMBL/GenBank/DDBJ whole genome shotgun (WGS) entry which is preliminary data.</text>
</comment>
<evidence type="ECO:0000313" key="2">
    <source>
        <dbReference type="EMBL" id="CAI2168707.1"/>
    </source>
</evidence>
<sequence>MFNIIRGNYTRHLRFTKFPESTSSSENIIRESDIHKSPNR</sequence>
<name>A0A9W4SHH4_9GLOM</name>
<evidence type="ECO:0000313" key="3">
    <source>
        <dbReference type="Proteomes" id="UP001153678"/>
    </source>
</evidence>
<dbReference type="EMBL" id="CAMKVN010000511">
    <property type="protein sequence ID" value="CAI2168707.1"/>
    <property type="molecule type" value="Genomic_DNA"/>
</dbReference>
<proteinExistence type="predicted"/>
<reference evidence="2" key="1">
    <citation type="submission" date="2022-08" db="EMBL/GenBank/DDBJ databases">
        <authorList>
            <person name="Kallberg Y."/>
            <person name="Tangrot J."/>
            <person name="Rosling A."/>
        </authorList>
    </citation>
    <scope>NUCLEOTIDE SEQUENCE</scope>
    <source>
        <strain evidence="2">Wild A</strain>
    </source>
</reference>
<gene>
    <name evidence="2" type="ORF">FWILDA_LOCUS3716</name>
</gene>
<feature type="compositionally biased region" description="Basic and acidic residues" evidence="1">
    <location>
        <begin position="28"/>
        <end position="40"/>
    </location>
</feature>
<accession>A0A9W4SHH4</accession>
<dbReference type="AlphaFoldDB" id="A0A9W4SHH4"/>
<evidence type="ECO:0000256" key="1">
    <source>
        <dbReference type="SAM" id="MobiDB-lite"/>
    </source>
</evidence>
<keyword evidence="3" id="KW-1185">Reference proteome</keyword>
<protein>
    <submittedName>
        <fullName evidence="2">150_t:CDS:1</fullName>
    </submittedName>
</protein>